<evidence type="ECO:0000256" key="13">
    <source>
        <dbReference type="ARBA" id="ARBA00040448"/>
    </source>
</evidence>
<evidence type="ECO:0000256" key="5">
    <source>
        <dbReference type="ARBA" id="ARBA00022801"/>
    </source>
</evidence>
<keyword evidence="8 16" id="KW-0067">ATP-binding</keyword>
<dbReference type="SUPFAM" id="SSF52540">
    <property type="entry name" value="P-loop containing nucleoside triphosphate hydrolases"/>
    <property type="match status" value="1"/>
</dbReference>
<name>A0ABP0E4U4_9PEZI</name>
<dbReference type="PANTHER" id="PTHR47960">
    <property type="entry name" value="DEAD-BOX ATP-DEPENDENT RNA HELICASE 50"/>
    <property type="match status" value="1"/>
</dbReference>
<evidence type="ECO:0000256" key="4">
    <source>
        <dbReference type="ARBA" id="ARBA00022741"/>
    </source>
</evidence>
<feature type="compositionally biased region" description="Gly residues" evidence="17">
    <location>
        <begin position="557"/>
        <end position="567"/>
    </location>
</feature>
<feature type="compositionally biased region" description="Low complexity" evidence="17">
    <location>
        <begin position="505"/>
        <end position="530"/>
    </location>
</feature>
<proteinExistence type="inferred from homology"/>
<dbReference type="SMART" id="SM00490">
    <property type="entry name" value="HELICc"/>
    <property type="match status" value="1"/>
</dbReference>
<comment type="subcellular location">
    <subcellularLocation>
        <location evidence="1">Cytoplasm</location>
        <location evidence="1">P-body</location>
    </subcellularLocation>
</comment>
<dbReference type="EC" id="3.6.4.13" evidence="2"/>
<evidence type="ECO:0000313" key="22">
    <source>
        <dbReference type="Proteomes" id="UP001642501"/>
    </source>
</evidence>
<dbReference type="PROSITE" id="PS51195">
    <property type="entry name" value="Q_MOTIF"/>
    <property type="match status" value="1"/>
</dbReference>
<evidence type="ECO:0000313" key="21">
    <source>
        <dbReference type="EMBL" id="CAK7275479.1"/>
    </source>
</evidence>
<dbReference type="GO" id="GO:0016787">
    <property type="term" value="F:hydrolase activity"/>
    <property type="evidence" value="ECO:0007669"/>
    <property type="project" value="UniProtKB-KW"/>
</dbReference>
<keyword evidence="3" id="KW-0507">mRNA processing</keyword>
<dbReference type="EMBL" id="CAWUOM010000238">
    <property type="protein sequence ID" value="CAK7275479.1"/>
    <property type="molecule type" value="Genomic_DNA"/>
</dbReference>
<evidence type="ECO:0000256" key="2">
    <source>
        <dbReference type="ARBA" id="ARBA00012552"/>
    </source>
</evidence>
<evidence type="ECO:0000259" key="19">
    <source>
        <dbReference type="PROSITE" id="PS51194"/>
    </source>
</evidence>
<dbReference type="PROSITE" id="PS00039">
    <property type="entry name" value="DEAD_ATP_HELICASE"/>
    <property type="match status" value="1"/>
</dbReference>
<keyword evidence="22" id="KW-1185">Reference proteome</keyword>
<evidence type="ECO:0000256" key="12">
    <source>
        <dbReference type="ARBA" id="ARBA00040210"/>
    </source>
</evidence>
<keyword evidence="5 16" id="KW-0378">Hydrolase</keyword>
<feature type="compositionally biased region" description="Low complexity" evidence="17">
    <location>
        <begin position="465"/>
        <end position="495"/>
    </location>
</feature>
<dbReference type="Proteomes" id="UP001642501">
    <property type="component" value="Unassembled WGS sequence"/>
</dbReference>
<feature type="domain" description="Helicase ATP-binding" evidence="18">
    <location>
        <begin position="78"/>
        <end position="248"/>
    </location>
</feature>
<dbReference type="InterPro" id="IPR001650">
    <property type="entry name" value="Helicase_C-like"/>
</dbReference>
<comment type="caution">
    <text evidence="21">The sequence shown here is derived from an EMBL/GenBank/DDBJ whole genome shotgun (WGS) entry which is preliminary data.</text>
</comment>
<dbReference type="InterPro" id="IPR000629">
    <property type="entry name" value="RNA-helicase_DEAD-box_CS"/>
</dbReference>
<feature type="region of interest" description="Disordered" evidence="17">
    <location>
        <begin position="431"/>
        <end position="574"/>
    </location>
</feature>
<keyword evidence="10" id="KW-0694">RNA-binding</keyword>
<feature type="short sequence motif" description="Q motif" evidence="15">
    <location>
        <begin position="47"/>
        <end position="75"/>
    </location>
</feature>
<dbReference type="Gene3D" id="3.40.50.300">
    <property type="entry name" value="P-loop containing nucleotide triphosphate hydrolases"/>
    <property type="match status" value="2"/>
</dbReference>
<dbReference type="Pfam" id="PF00271">
    <property type="entry name" value="Helicase_C"/>
    <property type="match status" value="1"/>
</dbReference>
<sequence>MADSLVQQLKSTSINDGAANDDWRQKLNIPQRDNRQQTEDVTNTKGLEFEDFGIKRSLLMGIFEAGFEKPSPIQEESIPVALTGRDILARAKNGTGKTAAFVIPALEKVNPKISKIQCLILVPTRELAMQTSQVCKTLGKHLNINVMVTTGGTGLRDDIVRLQEAVHIVVGTPGRILDLASKGVADLSECPMFIMDEADKLLSAEFTPVIEQLLQFHPKDRQVMLFSATFPLSVKDFSDKNMSAPYEINLMDELTLRGITQYYAFVEERQKVHCLNTLFSKLQINQSIIFCNSTNRVELLAKKITELGYSCFYSHAKMAQQARNRVFHDFRNGVCRNLVCSDLLTRGIDIQAVNVVINFDFPKNAETYLHRIGRSGRYGHLGLAINLINWEDRLNLYNIERDLGTEIQAIPATIDKSLYVYDSPENIPRPIATLAQPAPHNAPVPSTGPVGALFQQSNPFPNAGQQPQQPNQQYQQQQQQQQQQQRGQTQPSLPQAHGGWQSRDANGGAQRGGNYQNNNNNNVRGQQSAGFRGGRGGRNGYQSGNRSQNTSYQNGAGNRGGHGGQGNGPSQPQA</sequence>
<dbReference type="CDD" id="cd17940">
    <property type="entry name" value="DEADc_DDX6"/>
    <property type="match status" value="1"/>
</dbReference>
<dbReference type="SMART" id="SM00487">
    <property type="entry name" value="DEXDc"/>
    <property type="match status" value="1"/>
</dbReference>
<protein>
    <recommendedName>
        <fullName evidence="12">ATP-dependent RNA helicase DHH1</fullName>
        <ecNumber evidence="2">3.6.4.13</ecNumber>
    </recommendedName>
    <alternativeName>
        <fullName evidence="13">ATP-dependent RNA helicase dhh1</fullName>
    </alternativeName>
</protein>
<evidence type="ECO:0000256" key="9">
    <source>
        <dbReference type="ARBA" id="ARBA00022845"/>
    </source>
</evidence>
<dbReference type="Pfam" id="PF00270">
    <property type="entry name" value="DEAD"/>
    <property type="match status" value="1"/>
</dbReference>
<dbReference type="GO" id="GO:0003724">
    <property type="term" value="F:RNA helicase activity"/>
    <property type="evidence" value="ECO:0007669"/>
    <property type="project" value="UniProtKB-EC"/>
</dbReference>
<feature type="compositionally biased region" description="Polar residues" evidence="17">
    <location>
        <begin position="454"/>
        <end position="464"/>
    </location>
</feature>
<feature type="domain" description="DEAD-box RNA helicase Q" evidence="20">
    <location>
        <begin position="47"/>
        <end position="75"/>
    </location>
</feature>
<reference evidence="21 22" key="1">
    <citation type="submission" date="2024-01" db="EMBL/GenBank/DDBJ databases">
        <authorList>
            <person name="Allen C."/>
            <person name="Tagirdzhanova G."/>
        </authorList>
    </citation>
    <scope>NUCLEOTIDE SEQUENCE [LARGE SCALE GENOMIC DNA]</scope>
    <source>
        <strain evidence="21 22">CBS 573.63</strain>
    </source>
</reference>
<dbReference type="InterPro" id="IPR011545">
    <property type="entry name" value="DEAD/DEAH_box_helicase_dom"/>
</dbReference>
<keyword evidence="9" id="KW-0810">Translation regulation</keyword>
<evidence type="ECO:0000256" key="6">
    <source>
        <dbReference type="ARBA" id="ARBA00022806"/>
    </source>
</evidence>
<dbReference type="CDD" id="cd18787">
    <property type="entry name" value="SF2_C_DEAD"/>
    <property type="match status" value="1"/>
</dbReference>
<evidence type="ECO:0000256" key="3">
    <source>
        <dbReference type="ARBA" id="ARBA00022664"/>
    </source>
</evidence>
<feature type="domain" description="Helicase C-terminal" evidence="19">
    <location>
        <begin position="258"/>
        <end position="418"/>
    </location>
</feature>
<dbReference type="InterPro" id="IPR014014">
    <property type="entry name" value="RNA_helicase_DEAD_Q_motif"/>
</dbReference>
<evidence type="ECO:0000256" key="11">
    <source>
        <dbReference type="ARBA" id="ARBA00038316"/>
    </source>
</evidence>
<accession>A0ABP0E4U4</accession>
<dbReference type="PROSITE" id="PS51192">
    <property type="entry name" value="HELICASE_ATP_BIND_1"/>
    <property type="match status" value="1"/>
</dbReference>
<keyword evidence="7" id="KW-0813">Transport</keyword>
<evidence type="ECO:0000256" key="8">
    <source>
        <dbReference type="ARBA" id="ARBA00022840"/>
    </source>
</evidence>
<keyword evidence="6 16" id="KW-0347">Helicase</keyword>
<evidence type="ECO:0000256" key="17">
    <source>
        <dbReference type="SAM" id="MobiDB-lite"/>
    </source>
</evidence>
<comment type="catalytic activity">
    <reaction evidence="14">
        <text>ATP + H2O = ADP + phosphate + H(+)</text>
        <dbReference type="Rhea" id="RHEA:13065"/>
        <dbReference type="ChEBI" id="CHEBI:15377"/>
        <dbReference type="ChEBI" id="CHEBI:15378"/>
        <dbReference type="ChEBI" id="CHEBI:30616"/>
        <dbReference type="ChEBI" id="CHEBI:43474"/>
        <dbReference type="ChEBI" id="CHEBI:456216"/>
        <dbReference type="EC" id="3.6.4.13"/>
    </reaction>
</comment>
<evidence type="ECO:0000259" key="18">
    <source>
        <dbReference type="PROSITE" id="PS51192"/>
    </source>
</evidence>
<evidence type="ECO:0000256" key="10">
    <source>
        <dbReference type="ARBA" id="ARBA00022884"/>
    </source>
</evidence>
<keyword evidence="4 16" id="KW-0547">Nucleotide-binding</keyword>
<keyword evidence="7" id="KW-0509">mRNA transport</keyword>
<evidence type="ECO:0000256" key="1">
    <source>
        <dbReference type="ARBA" id="ARBA00004201"/>
    </source>
</evidence>
<evidence type="ECO:0000256" key="7">
    <source>
        <dbReference type="ARBA" id="ARBA00022816"/>
    </source>
</evidence>
<dbReference type="InterPro" id="IPR027417">
    <property type="entry name" value="P-loop_NTPase"/>
</dbReference>
<comment type="similarity">
    <text evidence="11">Belongs to the DEAD box helicase family. DDX6/DHH1 subfamily.</text>
</comment>
<evidence type="ECO:0000259" key="20">
    <source>
        <dbReference type="PROSITE" id="PS51195"/>
    </source>
</evidence>
<organism evidence="21 22">
    <name type="scientific">Sporothrix epigloea</name>
    <dbReference type="NCBI Taxonomy" id="1892477"/>
    <lineage>
        <taxon>Eukaryota</taxon>
        <taxon>Fungi</taxon>
        <taxon>Dikarya</taxon>
        <taxon>Ascomycota</taxon>
        <taxon>Pezizomycotina</taxon>
        <taxon>Sordariomycetes</taxon>
        <taxon>Sordariomycetidae</taxon>
        <taxon>Ophiostomatales</taxon>
        <taxon>Ophiostomataceae</taxon>
        <taxon>Sporothrix</taxon>
    </lineage>
</organism>
<dbReference type="InterPro" id="IPR014001">
    <property type="entry name" value="Helicase_ATP-bd"/>
</dbReference>
<dbReference type="PROSITE" id="PS51194">
    <property type="entry name" value="HELICASE_CTER"/>
    <property type="match status" value="1"/>
</dbReference>
<feature type="region of interest" description="Disordered" evidence="17">
    <location>
        <begin position="16"/>
        <end position="43"/>
    </location>
</feature>
<evidence type="ECO:0000256" key="14">
    <source>
        <dbReference type="ARBA" id="ARBA00047984"/>
    </source>
</evidence>
<gene>
    <name evidence="21" type="primary">DHH1</name>
    <name evidence="21" type="ORF">SEPCBS57363_006705</name>
</gene>
<evidence type="ECO:0000256" key="15">
    <source>
        <dbReference type="PROSITE-ProRule" id="PRU00552"/>
    </source>
</evidence>
<evidence type="ECO:0000256" key="16">
    <source>
        <dbReference type="RuleBase" id="RU000492"/>
    </source>
</evidence>